<dbReference type="GO" id="GO:0032259">
    <property type="term" value="P:methylation"/>
    <property type="evidence" value="ECO:0007669"/>
    <property type="project" value="UniProtKB-KW"/>
</dbReference>
<dbReference type="Pfam" id="PF13649">
    <property type="entry name" value="Methyltransf_25"/>
    <property type="match status" value="1"/>
</dbReference>
<dbReference type="Proteomes" id="UP000315131">
    <property type="component" value="Unassembled WGS sequence"/>
</dbReference>
<dbReference type="Gene3D" id="3.40.50.150">
    <property type="entry name" value="Vaccinia Virus protein VP39"/>
    <property type="match status" value="1"/>
</dbReference>
<dbReference type="AlphaFoldDB" id="A0A550I6M8"/>
<dbReference type="EMBL" id="VHSF01000001">
    <property type="protein sequence ID" value="TRO66468.1"/>
    <property type="molecule type" value="Genomic_DNA"/>
</dbReference>
<evidence type="ECO:0000313" key="2">
    <source>
        <dbReference type="EMBL" id="TRO66468.1"/>
    </source>
</evidence>
<dbReference type="RefSeq" id="WP_143409236.1">
    <property type="nucleotide sequence ID" value="NZ_VHSF01000001.1"/>
</dbReference>
<accession>A0A550I6M8</accession>
<dbReference type="CDD" id="cd02440">
    <property type="entry name" value="AdoMet_MTases"/>
    <property type="match status" value="1"/>
</dbReference>
<gene>
    <name evidence="2" type="ORF">FGM01_00890</name>
</gene>
<proteinExistence type="predicted"/>
<dbReference type="InterPro" id="IPR029063">
    <property type="entry name" value="SAM-dependent_MTases_sf"/>
</dbReference>
<keyword evidence="3" id="KW-1185">Reference proteome</keyword>
<dbReference type="OrthoDB" id="9800454at2"/>
<feature type="domain" description="Methyltransferase" evidence="1">
    <location>
        <begin position="65"/>
        <end position="156"/>
    </location>
</feature>
<dbReference type="GO" id="GO:0008168">
    <property type="term" value="F:methyltransferase activity"/>
    <property type="evidence" value="ECO:0007669"/>
    <property type="project" value="UniProtKB-KW"/>
</dbReference>
<sequence length="237" mass="26987">MYKIDTSIRSDESEIMDNFKLQGSALGKTLDDLENINTWLGGNRITIKGVEELLKNSPTDREIRIADIGCGNGAVLRKISAWAGKKNYKLQLTGIDANDHAIKIGEELSADHSNLDFKCLNIFSEEFKQMKFDIILCTLTLHHFKDQQIINLLDQLTGQAELGIVINDLHRSSTAYFLFKAFCAVFVNNDIARKDGLISILRGFKKEDLAGYKDRISASNHSIKWKWAFRYQWIIKK</sequence>
<keyword evidence="2" id="KW-0489">Methyltransferase</keyword>
<reference evidence="2 3" key="1">
    <citation type="submission" date="2019-06" db="EMBL/GenBank/DDBJ databases">
        <title>Gramella sabulilitoris sp. nov., isolated from a marine sand.</title>
        <authorList>
            <person name="Yoon J.-H."/>
        </authorList>
    </citation>
    <scope>NUCLEOTIDE SEQUENCE [LARGE SCALE GENOMIC DNA]</scope>
    <source>
        <strain evidence="2 3">HSMS-1</strain>
    </source>
</reference>
<name>A0A550I6M8_9FLAO</name>
<dbReference type="SUPFAM" id="SSF53335">
    <property type="entry name" value="S-adenosyl-L-methionine-dependent methyltransferases"/>
    <property type="match status" value="1"/>
</dbReference>
<organism evidence="2 3">
    <name type="scientific">Christiangramia sabulilitoris</name>
    <dbReference type="NCBI Taxonomy" id="2583991"/>
    <lineage>
        <taxon>Bacteria</taxon>
        <taxon>Pseudomonadati</taxon>
        <taxon>Bacteroidota</taxon>
        <taxon>Flavobacteriia</taxon>
        <taxon>Flavobacteriales</taxon>
        <taxon>Flavobacteriaceae</taxon>
        <taxon>Christiangramia</taxon>
    </lineage>
</organism>
<protein>
    <submittedName>
        <fullName evidence="2">Methyltransferase domain-containing protein</fullName>
    </submittedName>
</protein>
<evidence type="ECO:0000259" key="1">
    <source>
        <dbReference type="Pfam" id="PF13649"/>
    </source>
</evidence>
<comment type="caution">
    <text evidence="2">The sequence shown here is derived from an EMBL/GenBank/DDBJ whole genome shotgun (WGS) entry which is preliminary data.</text>
</comment>
<dbReference type="InterPro" id="IPR041698">
    <property type="entry name" value="Methyltransf_25"/>
</dbReference>
<evidence type="ECO:0000313" key="3">
    <source>
        <dbReference type="Proteomes" id="UP000315131"/>
    </source>
</evidence>
<keyword evidence="2" id="KW-0808">Transferase</keyword>